<dbReference type="RefSeq" id="WP_012829553.1">
    <property type="nucleotide sequence ID" value="NC_013440.1"/>
</dbReference>
<proteinExistence type="predicted"/>
<evidence type="ECO:0000313" key="3">
    <source>
        <dbReference type="EMBL" id="ACY16955.1"/>
    </source>
</evidence>
<protein>
    <recommendedName>
        <fullName evidence="5">Lipoprotein</fullName>
    </recommendedName>
</protein>
<gene>
    <name evidence="3" type="ordered locus">Hoch_4462</name>
</gene>
<dbReference type="Proteomes" id="UP000001880">
    <property type="component" value="Chromosome"/>
</dbReference>
<dbReference type="HOGENOM" id="CLU_1178901_0_0_7"/>
<evidence type="ECO:0008006" key="5">
    <source>
        <dbReference type="Google" id="ProtNLM"/>
    </source>
</evidence>
<keyword evidence="2" id="KW-0732">Signal</keyword>
<dbReference type="AlphaFoldDB" id="D0LNQ0"/>
<evidence type="ECO:0000313" key="4">
    <source>
        <dbReference type="Proteomes" id="UP000001880"/>
    </source>
</evidence>
<organism evidence="3 4">
    <name type="scientific">Haliangium ochraceum (strain DSM 14365 / JCM 11303 / SMP-2)</name>
    <dbReference type="NCBI Taxonomy" id="502025"/>
    <lineage>
        <taxon>Bacteria</taxon>
        <taxon>Pseudomonadati</taxon>
        <taxon>Myxococcota</taxon>
        <taxon>Polyangia</taxon>
        <taxon>Haliangiales</taxon>
        <taxon>Kofleriaceae</taxon>
        <taxon>Haliangium</taxon>
    </lineage>
</organism>
<sequence length="235" mass="24781">MLRVGILTVFLVSVLLGCGGAQTSAESAPGDTHASAPGDDLDLPAAMDGDSPDGQSETGEAAAVVEEPALVTFRMVNTADEDLAFSVEKGWQTVFIAFSGKPPNAKPIVMFPKHCTASCALSAEEVCPVCAAPETVNEVKAAEERQIVAAGASLDVPWDGQIYVYEKTKGTRNGRKQSCECFETAEVPPETYTVRACGLRITKTAKSSTKLQCADASMTMPTDEPQVVTFEFPAP</sequence>
<feature type="region of interest" description="Disordered" evidence="1">
    <location>
        <begin position="25"/>
        <end position="61"/>
    </location>
</feature>
<evidence type="ECO:0000256" key="1">
    <source>
        <dbReference type="SAM" id="MobiDB-lite"/>
    </source>
</evidence>
<evidence type="ECO:0000256" key="2">
    <source>
        <dbReference type="SAM" id="SignalP"/>
    </source>
</evidence>
<dbReference type="PROSITE" id="PS51257">
    <property type="entry name" value="PROKAR_LIPOPROTEIN"/>
    <property type="match status" value="1"/>
</dbReference>
<dbReference type="STRING" id="502025.Hoch_4462"/>
<name>D0LNQ0_HALO1</name>
<accession>D0LNQ0</accession>
<reference evidence="3 4" key="1">
    <citation type="journal article" date="2010" name="Stand. Genomic Sci.">
        <title>Complete genome sequence of Haliangium ochraceum type strain (SMP-2).</title>
        <authorList>
            <consortium name="US DOE Joint Genome Institute (JGI-PGF)"/>
            <person name="Ivanova N."/>
            <person name="Daum C."/>
            <person name="Lang E."/>
            <person name="Abt B."/>
            <person name="Kopitz M."/>
            <person name="Saunders E."/>
            <person name="Lapidus A."/>
            <person name="Lucas S."/>
            <person name="Glavina Del Rio T."/>
            <person name="Nolan M."/>
            <person name="Tice H."/>
            <person name="Copeland A."/>
            <person name="Cheng J.F."/>
            <person name="Chen F."/>
            <person name="Bruce D."/>
            <person name="Goodwin L."/>
            <person name="Pitluck S."/>
            <person name="Mavromatis K."/>
            <person name="Pati A."/>
            <person name="Mikhailova N."/>
            <person name="Chen A."/>
            <person name="Palaniappan K."/>
            <person name="Land M."/>
            <person name="Hauser L."/>
            <person name="Chang Y.J."/>
            <person name="Jeffries C.D."/>
            <person name="Detter J.C."/>
            <person name="Brettin T."/>
            <person name="Rohde M."/>
            <person name="Goker M."/>
            <person name="Bristow J."/>
            <person name="Markowitz V."/>
            <person name="Eisen J.A."/>
            <person name="Hugenholtz P."/>
            <person name="Kyrpides N.C."/>
            <person name="Klenk H.P."/>
        </authorList>
    </citation>
    <scope>NUCLEOTIDE SEQUENCE [LARGE SCALE GENOMIC DNA]</scope>
    <source>
        <strain evidence="4">DSM 14365 / CIP 107738 / JCM 11303 / AJ 13395 / SMP-2</strain>
    </source>
</reference>
<feature type="chain" id="PRO_5003010452" description="Lipoprotein" evidence="2">
    <location>
        <begin position="24"/>
        <end position="235"/>
    </location>
</feature>
<keyword evidence="4" id="KW-1185">Reference proteome</keyword>
<dbReference type="KEGG" id="hoh:Hoch_4462"/>
<feature type="signal peptide" evidence="2">
    <location>
        <begin position="1"/>
        <end position="23"/>
    </location>
</feature>
<dbReference type="EMBL" id="CP001804">
    <property type="protein sequence ID" value="ACY16955.1"/>
    <property type="molecule type" value="Genomic_DNA"/>
</dbReference>